<sequence length="56" mass="5968">MWNCVRMDGAVSVHAGAAVVNVGVATISRSVADETVSKWCKLNHANAKNPDDTQEL</sequence>
<comment type="caution">
    <text evidence="1">The sequence shown here is derived from an EMBL/GenBank/DDBJ whole genome shotgun (WGS) entry which is preliminary data.</text>
</comment>
<organism evidence="1 2">
    <name type="scientific">Algimonas arctica</name>
    <dbReference type="NCBI Taxonomy" id="1479486"/>
    <lineage>
        <taxon>Bacteria</taxon>
        <taxon>Pseudomonadati</taxon>
        <taxon>Pseudomonadota</taxon>
        <taxon>Alphaproteobacteria</taxon>
        <taxon>Maricaulales</taxon>
        <taxon>Robiginitomaculaceae</taxon>
        <taxon>Algimonas</taxon>
    </lineage>
</organism>
<dbReference type="EMBL" id="BMZH01000005">
    <property type="protein sequence ID" value="GHA94111.1"/>
    <property type="molecule type" value="Genomic_DNA"/>
</dbReference>
<dbReference type="Proteomes" id="UP000634004">
    <property type="component" value="Unassembled WGS sequence"/>
</dbReference>
<gene>
    <name evidence="1" type="ORF">GCM10009069_16550</name>
</gene>
<evidence type="ECO:0000313" key="2">
    <source>
        <dbReference type="Proteomes" id="UP000634004"/>
    </source>
</evidence>
<protein>
    <submittedName>
        <fullName evidence="1">Uncharacterized protein</fullName>
    </submittedName>
</protein>
<accession>A0A8J3CQ99</accession>
<dbReference type="AlphaFoldDB" id="A0A8J3CQ99"/>
<name>A0A8J3CQ99_9PROT</name>
<reference evidence="1" key="1">
    <citation type="journal article" date="2014" name="Int. J. Syst. Evol. Microbiol.">
        <title>Complete genome sequence of Corynebacterium casei LMG S-19264T (=DSM 44701T), isolated from a smear-ripened cheese.</title>
        <authorList>
            <consortium name="US DOE Joint Genome Institute (JGI-PGF)"/>
            <person name="Walter F."/>
            <person name="Albersmeier A."/>
            <person name="Kalinowski J."/>
            <person name="Ruckert C."/>
        </authorList>
    </citation>
    <scope>NUCLEOTIDE SEQUENCE</scope>
    <source>
        <strain evidence="1">KCTC 32513</strain>
    </source>
</reference>
<evidence type="ECO:0000313" key="1">
    <source>
        <dbReference type="EMBL" id="GHA94111.1"/>
    </source>
</evidence>
<proteinExistence type="predicted"/>
<keyword evidence="2" id="KW-1185">Reference proteome</keyword>
<reference evidence="1" key="2">
    <citation type="submission" date="2020-09" db="EMBL/GenBank/DDBJ databases">
        <authorList>
            <person name="Sun Q."/>
            <person name="Kim S."/>
        </authorList>
    </citation>
    <scope>NUCLEOTIDE SEQUENCE</scope>
    <source>
        <strain evidence="1">KCTC 32513</strain>
    </source>
</reference>